<dbReference type="Gene3D" id="1.20.58.340">
    <property type="entry name" value="Magnesium transport protein CorA, transmembrane region"/>
    <property type="match status" value="1"/>
</dbReference>
<evidence type="ECO:0000313" key="4">
    <source>
        <dbReference type="EMBL" id="TVY20100.1"/>
    </source>
</evidence>
<proteinExistence type="predicted"/>
<sequence length="533" mass="61148">MSPYLNMDDLDSLKISVNTKAFDLFKERKGQAPLQVSRVRSNKGGEKTDNSCFVQAQNIWNKSQIEALRKNFHDSTEIYYIRQARSWTTIDISRELLEDFMEVYSVFPLFWKCIFTFGRKMAENEFEFPGFRRRRNRGSEGGQDTYESAYVLRRAEMNGRGDEEGQTEWSIRQTAVYLQHHSLTAQQRTLKKQPRSTFLLIAPSENVETQLAGAFERSLQNDFYDVSPWNVQRLLLADSLKGWPDYMASLEKQLKKQSDRIVIADVGSKKENLSPLDFTINFGDRQELKIMEDSILDMDVILPTMLNTINRIREQCRKRNEGVGDDEKCHLEEILEEFDEYVREAEVLVQRAKTLKETARSTAQLISDLLSYEEAVALKDLTKESQAESTSMRELAEKSTKDAAAVKILTVITLIYLPTTIVANFFSTQFVQTNETGHMTLTSNAWLLAAIAVPLTIFTVMLWWTWVHFFTQVAPAHPSPELLQRHGRQDSFRSFLSLKKKKKQPPSDIETGPSSPQTPPFSPASFHDSAIGT</sequence>
<name>A0A8T9BJ23_9HELO</name>
<organism evidence="4 5">
    <name type="scientific">Lachnellula arida</name>
    <dbReference type="NCBI Taxonomy" id="1316785"/>
    <lineage>
        <taxon>Eukaryota</taxon>
        <taxon>Fungi</taxon>
        <taxon>Dikarya</taxon>
        <taxon>Ascomycota</taxon>
        <taxon>Pezizomycotina</taxon>
        <taxon>Leotiomycetes</taxon>
        <taxon>Helotiales</taxon>
        <taxon>Lachnaceae</taxon>
        <taxon>Lachnellula</taxon>
    </lineage>
</organism>
<keyword evidence="2" id="KW-0812">Transmembrane</keyword>
<feature type="transmembrane region" description="Helical" evidence="2">
    <location>
        <begin position="404"/>
        <end position="426"/>
    </location>
</feature>
<feature type="transmembrane region" description="Helical" evidence="2">
    <location>
        <begin position="446"/>
        <end position="467"/>
    </location>
</feature>
<accession>A0A8T9BJ23</accession>
<evidence type="ECO:0000313" key="5">
    <source>
        <dbReference type="Proteomes" id="UP000469559"/>
    </source>
</evidence>
<keyword evidence="2" id="KW-0472">Membrane</keyword>
<dbReference type="InterPro" id="IPR058257">
    <property type="entry name" value="CorA-like_dom"/>
</dbReference>
<feature type="domain" description="CorA-like transporter" evidence="3">
    <location>
        <begin position="10"/>
        <end position="260"/>
    </location>
</feature>
<feature type="non-terminal residue" evidence="4">
    <location>
        <position position="1"/>
    </location>
</feature>
<keyword evidence="2" id="KW-1133">Transmembrane helix</keyword>
<evidence type="ECO:0000256" key="2">
    <source>
        <dbReference type="SAM" id="Phobius"/>
    </source>
</evidence>
<feature type="region of interest" description="Disordered" evidence="1">
    <location>
        <begin position="498"/>
        <end position="533"/>
    </location>
</feature>
<dbReference type="OrthoDB" id="5396681at2759"/>
<comment type="caution">
    <text evidence="4">The sequence shown here is derived from an EMBL/GenBank/DDBJ whole genome shotgun (WGS) entry which is preliminary data.</text>
</comment>
<gene>
    <name evidence="4" type="ORF">LARI1_G001942</name>
</gene>
<protein>
    <recommendedName>
        <fullName evidence="3">CorA-like transporter domain-containing protein</fullName>
    </recommendedName>
</protein>
<reference evidence="4 5" key="1">
    <citation type="submission" date="2018-05" db="EMBL/GenBank/DDBJ databases">
        <title>Whole genome sequencing for identification of molecular markers to develop diagnostic detection tools for the regulated plant pathogen Lachnellula willkommii.</title>
        <authorList>
            <person name="Giroux E."/>
            <person name="Bilodeau G."/>
        </authorList>
    </citation>
    <scope>NUCLEOTIDE SEQUENCE [LARGE SCALE GENOMIC DNA]</scope>
    <source>
        <strain evidence="4 5">CBS 203.66</strain>
    </source>
</reference>
<dbReference type="AlphaFoldDB" id="A0A8T9BJ23"/>
<evidence type="ECO:0000256" key="1">
    <source>
        <dbReference type="SAM" id="MobiDB-lite"/>
    </source>
</evidence>
<keyword evidence="5" id="KW-1185">Reference proteome</keyword>
<evidence type="ECO:0000259" key="3">
    <source>
        <dbReference type="Pfam" id="PF26616"/>
    </source>
</evidence>
<dbReference type="Pfam" id="PF26616">
    <property type="entry name" value="CorA-like"/>
    <property type="match status" value="1"/>
</dbReference>
<dbReference type="EMBL" id="QGMF01000070">
    <property type="protein sequence ID" value="TVY20100.1"/>
    <property type="molecule type" value="Genomic_DNA"/>
</dbReference>
<dbReference type="Proteomes" id="UP000469559">
    <property type="component" value="Unassembled WGS sequence"/>
</dbReference>